<comment type="caution">
    <text evidence="3">The sequence shown here is derived from an EMBL/GenBank/DDBJ whole genome shotgun (WGS) entry which is preliminary data.</text>
</comment>
<keyword evidence="2" id="KW-0472">Membrane</keyword>
<feature type="region of interest" description="Disordered" evidence="1">
    <location>
        <begin position="30"/>
        <end position="54"/>
    </location>
</feature>
<feature type="transmembrane region" description="Helical" evidence="2">
    <location>
        <begin position="6"/>
        <end position="29"/>
    </location>
</feature>
<reference evidence="3 4" key="1">
    <citation type="submission" date="2020-08" db="EMBL/GenBank/DDBJ databases">
        <title>Genomic Encyclopedia of Type Strains, Phase IV (KMG-IV): sequencing the most valuable type-strain genomes for metagenomic binning, comparative biology and taxonomic classification.</title>
        <authorList>
            <person name="Goeker M."/>
        </authorList>
    </citation>
    <scope>NUCLEOTIDE SEQUENCE [LARGE SCALE GENOMIC DNA]</scope>
    <source>
        <strain evidence="3 4">DSM 100044</strain>
    </source>
</reference>
<dbReference type="Proteomes" id="UP000546200">
    <property type="component" value="Unassembled WGS sequence"/>
</dbReference>
<sequence length="54" mass="5899">MLPFDAPQLLGVAAVVTSLANLITALGTLRRTRSRSDEPATPSWAPRHNPFDLR</sequence>
<organism evidence="3 4">
    <name type="scientific">Sphingomonas aerophila</name>
    <dbReference type="NCBI Taxonomy" id="1344948"/>
    <lineage>
        <taxon>Bacteria</taxon>
        <taxon>Pseudomonadati</taxon>
        <taxon>Pseudomonadota</taxon>
        <taxon>Alphaproteobacteria</taxon>
        <taxon>Sphingomonadales</taxon>
        <taxon>Sphingomonadaceae</taxon>
        <taxon>Sphingomonas</taxon>
    </lineage>
</organism>
<keyword evidence="4" id="KW-1185">Reference proteome</keyword>
<evidence type="ECO:0000256" key="2">
    <source>
        <dbReference type="SAM" id="Phobius"/>
    </source>
</evidence>
<dbReference type="AlphaFoldDB" id="A0A7W9EXJ5"/>
<dbReference type="EMBL" id="JACIJK010000017">
    <property type="protein sequence ID" value="MBB5716902.1"/>
    <property type="molecule type" value="Genomic_DNA"/>
</dbReference>
<dbReference type="RefSeq" id="WP_184060573.1">
    <property type="nucleotide sequence ID" value="NZ_JACIJK010000017.1"/>
</dbReference>
<evidence type="ECO:0000256" key="1">
    <source>
        <dbReference type="SAM" id="MobiDB-lite"/>
    </source>
</evidence>
<proteinExistence type="predicted"/>
<name>A0A7W9EXJ5_9SPHN</name>
<accession>A0A7W9EXJ5</accession>
<keyword evidence="2" id="KW-0812">Transmembrane</keyword>
<evidence type="ECO:0000313" key="4">
    <source>
        <dbReference type="Proteomes" id="UP000546200"/>
    </source>
</evidence>
<gene>
    <name evidence="3" type="ORF">FHS94_003774</name>
</gene>
<protein>
    <submittedName>
        <fullName evidence="3">Uncharacterized protein</fullName>
    </submittedName>
</protein>
<keyword evidence="2" id="KW-1133">Transmembrane helix</keyword>
<evidence type="ECO:0000313" key="3">
    <source>
        <dbReference type="EMBL" id="MBB5716902.1"/>
    </source>
</evidence>